<keyword evidence="5" id="KW-0812">Transmembrane</keyword>
<gene>
    <name evidence="8" type="primary">LOC103064803</name>
</gene>
<evidence type="ECO:0000313" key="7">
    <source>
        <dbReference type="Proteomes" id="UP000695026"/>
    </source>
</evidence>
<keyword evidence="3" id="KW-0964">Secreted</keyword>
<dbReference type="SMART" id="SM00034">
    <property type="entry name" value="CLECT"/>
    <property type="match status" value="1"/>
</dbReference>
<dbReference type="Pfam" id="PF00059">
    <property type="entry name" value="Lectin_C"/>
    <property type="match status" value="1"/>
</dbReference>
<organism evidence="7 8">
    <name type="scientific">Python bivittatus</name>
    <name type="common">Burmese python</name>
    <name type="synonym">Python molurus bivittatus</name>
    <dbReference type="NCBI Taxonomy" id="176946"/>
    <lineage>
        <taxon>Eukaryota</taxon>
        <taxon>Metazoa</taxon>
        <taxon>Chordata</taxon>
        <taxon>Craniata</taxon>
        <taxon>Vertebrata</taxon>
        <taxon>Euteleostomi</taxon>
        <taxon>Lepidosauria</taxon>
        <taxon>Squamata</taxon>
        <taxon>Bifurcata</taxon>
        <taxon>Unidentata</taxon>
        <taxon>Episquamata</taxon>
        <taxon>Toxicofera</taxon>
        <taxon>Serpentes</taxon>
        <taxon>Henophidia</taxon>
        <taxon>Pythonidae</taxon>
        <taxon>Python</taxon>
    </lineage>
</organism>
<dbReference type="CDD" id="cd03593">
    <property type="entry name" value="CLECT_NK_receptors_like"/>
    <property type="match status" value="1"/>
</dbReference>
<dbReference type="PANTHER" id="PTHR45710:SF31">
    <property type="entry name" value="EARLY ACTIVATION ANTIGEN CD69"/>
    <property type="match status" value="1"/>
</dbReference>
<dbReference type="OrthoDB" id="6337382at2759"/>
<reference evidence="8" key="1">
    <citation type="submission" date="2025-08" db="UniProtKB">
        <authorList>
            <consortium name="RefSeq"/>
        </authorList>
    </citation>
    <scope>IDENTIFICATION</scope>
    <source>
        <tissue evidence="8">Liver</tissue>
    </source>
</reference>
<evidence type="ECO:0000259" key="6">
    <source>
        <dbReference type="PROSITE" id="PS50041"/>
    </source>
</evidence>
<protein>
    <submittedName>
        <fullName evidence="8">C-type lectin domain family 2 member D-like</fullName>
    </submittedName>
</protein>
<dbReference type="SUPFAM" id="SSF56436">
    <property type="entry name" value="C-type lectin-like"/>
    <property type="match status" value="1"/>
</dbReference>
<dbReference type="GO" id="GO:0030246">
    <property type="term" value="F:carbohydrate binding"/>
    <property type="evidence" value="ECO:0007669"/>
    <property type="project" value="UniProtKB-KW"/>
</dbReference>
<dbReference type="KEGG" id="pbi:103064803"/>
<evidence type="ECO:0000256" key="2">
    <source>
        <dbReference type="ARBA" id="ARBA00004613"/>
    </source>
</evidence>
<dbReference type="InterPro" id="IPR016186">
    <property type="entry name" value="C-type_lectin-like/link_sf"/>
</dbReference>
<dbReference type="Proteomes" id="UP000695026">
    <property type="component" value="Unplaced"/>
</dbReference>
<evidence type="ECO:0000313" key="8">
    <source>
        <dbReference type="RefSeq" id="XP_007442669.2"/>
    </source>
</evidence>
<dbReference type="RefSeq" id="XP_007442669.2">
    <property type="nucleotide sequence ID" value="XM_007442607.2"/>
</dbReference>
<evidence type="ECO:0000256" key="3">
    <source>
        <dbReference type="ARBA" id="ARBA00022525"/>
    </source>
</evidence>
<name>A0A9F2RDB2_PYTBI</name>
<dbReference type="InterPro" id="IPR050828">
    <property type="entry name" value="C-type_lectin/matrix_domain"/>
</dbReference>
<evidence type="ECO:0000256" key="4">
    <source>
        <dbReference type="ARBA" id="ARBA00022734"/>
    </source>
</evidence>
<dbReference type="PANTHER" id="PTHR45710">
    <property type="entry name" value="C-TYPE LECTIN DOMAIN-CONTAINING PROTEIN 180"/>
    <property type="match status" value="1"/>
</dbReference>
<dbReference type="GO" id="GO:0005576">
    <property type="term" value="C:extracellular region"/>
    <property type="evidence" value="ECO:0007669"/>
    <property type="project" value="UniProtKB-SubCell"/>
</dbReference>
<comment type="subcellular location">
    <subcellularLocation>
        <location evidence="1">Cell membrane</location>
        <topology evidence="1">Single-pass type II membrane protein</topology>
    </subcellularLocation>
    <subcellularLocation>
        <location evidence="2">Secreted</location>
    </subcellularLocation>
</comment>
<dbReference type="InterPro" id="IPR033992">
    <property type="entry name" value="NKR-like_CTLD"/>
</dbReference>
<dbReference type="InterPro" id="IPR016187">
    <property type="entry name" value="CTDL_fold"/>
</dbReference>
<keyword evidence="5" id="KW-0472">Membrane</keyword>
<feature type="transmembrane region" description="Helical" evidence="5">
    <location>
        <begin position="86"/>
        <end position="106"/>
    </location>
</feature>
<dbReference type="OMA" id="KNSSYWI"/>
<dbReference type="AlphaFoldDB" id="A0A9F2RDB2"/>
<dbReference type="PROSITE" id="PS50041">
    <property type="entry name" value="C_TYPE_LECTIN_2"/>
    <property type="match status" value="1"/>
</dbReference>
<accession>A0A9F2RDB2</accession>
<evidence type="ECO:0000256" key="1">
    <source>
        <dbReference type="ARBA" id="ARBA00004401"/>
    </source>
</evidence>
<dbReference type="InterPro" id="IPR001304">
    <property type="entry name" value="C-type_lectin-like"/>
</dbReference>
<dbReference type="GO" id="GO:0005886">
    <property type="term" value="C:plasma membrane"/>
    <property type="evidence" value="ECO:0007669"/>
    <property type="project" value="UniProtKB-SubCell"/>
</dbReference>
<keyword evidence="5" id="KW-1133">Transmembrane helix</keyword>
<keyword evidence="7" id="KW-1185">Reference proteome</keyword>
<feature type="domain" description="C-type lectin" evidence="6">
    <location>
        <begin position="121"/>
        <end position="231"/>
    </location>
</feature>
<dbReference type="Gene3D" id="3.10.100.10">
    <property type="entry name" value="Mannose-Binding Protein A, subunit A"/>
    <property type="match status" value="1"/>
</dbReference>
<sequence>MQETPRFGKWLHLILEEILEPYHTGGVENMGDQMKVFRSNLDDSEGNYENVIPRNRTAAMKVKSGVPSSVLIANHIGCLSSRASMIILYISVCVSLLMATAAFLLACLKLIPQCPEGWLKFQANCYYFSADQHPWEKAMSICQSLSAHLVVIENNTDKQNFLDHQKNSSYWIGLRRYPKGKWMWMNGMPLLEKTQTIENNETKDCMYNSVENSKSKKKKTVCTEYFPYICEKEQA</sequence>
<keyword evidence="4" id="KW-0430">Lectin</keyword>
<proteinExistence type="predicted"/>
<evidence type="ECO:0000256" key="5">
    <source>
        <dbReference type="SAM" id="Phobius"/>
    </source>
</evidence>
<dbReference type="GeneID" id="103064803"/>